<dbReference type="EMBL" id="FSRA01000002">
    <property type="protein sequence ID" value="SIO54982.1"/>
    <property type="molecule type" value="Genomic_DNA"/>
</dbReference>
<evidence type="ECO:0000256" key="1">
    <source>
        <dbReference type="ARBA" id="ARBA00001911"/>
    </source>
</evidence>
<dbReference type="GO" id="GO:0000166">
    <property type="term" value="F:nucleotide binding"/>
    <property type="evidence" value="ECO:0007669"/>
    <property type="project" value="InterPro"/>
</dbReference>
<dbReference type="Gene3D" id="3.40.50.720">
    <property type="entry name" value="NAD(P)-binding Rossmann-like Domain"/>
    <property type="match status" value="1"/>
</dbReference>
<dbReference type="PROSITE" id="PS51318">
    <property type="entry name" value="TAT"/>
    <property type="match status" value="1"/>
</dbReference>
<feature type="chain" id="PRO_5013065719" evidence="6">
    <location>
        <begin position="33"/>
        <end position="465"/>
    </location>
</feature>
<feature type="domain" description="Gfo/Idh/MocA-like oxidoreductase N-terminal" evidence="7">
    <location>
        <begin position="39"/>
        <end position="163"/>
    </location>
</feature>
<dbReference type="RefSeq" id="WP_200798381.1">
    <property type="nucleotide sequence ID" value="NZ_FSRA01000002.1"/>
</dbReference>
<protein>
    <submittedName>
        <fullName evidence="9">Predicted dehydrogenase</fullName>
    </submittedName>
</protein>
<evidence type="ECO:0000259" key="8">
    <source>
        <dbReference type="Pfam" id="PF21252"/>
    </source>
</evidence>
<dbReference type="InterPro" id="IPR050463">
    <property type="entry name" value="Gfo/Idh/MocA_oxidrdct_glycsds"/>
</dbReference>
<dbReference type="Pfam" id="PF21252">
    <property type="entry name" value="Glyco_hydro_109_C"/>
    <property type="match status" value="1"/>
</dbReference>
<evidence type="ECO:0000256" key="5">
    <source>
        <dbReference type="ARBA" id="ARBA00023295"/>
    </source>
</evidence>
<name>A0A1N6KEJ2_9BACT</name>
<dbReference type="STRING" id="536979.SAMN04488055_5704"/>
<evidence type="ECO:0000313" key="9">
    <source>
        <dbReference type="EMBL" id="SIO54982.1"/>
    </source>
</evidence>
<feature type="signal peptide" evidence="6">
    <location>
        <begin position="1"/>
        <end position="32"/>
    </location>
</feature>
<evidence type="ECO:0000313" key="10">
    <source>
        <dbReference type="Proteomes" id="UP000185003"/>
    </source>
</evidence>
<dbReference type="PANTHER" id="PTHR43818">
    <property type="entry name" value="BCDNA.GH03377"/>
    <property type="match status" value="1"/>
</dbReference>
<dbReference type="InterPro" id="IPR036291">
    <property type="entry name" value="NAD(P)-bd_dom_sf"/>
</dbReference>
<reference evidence="9 10" key="1">
    <citation type="submission" date="2016-11" db="EMBL/GenBank/DDBJ databases">
        <authorList>
            <person name="Jaros S."/>
            <person name="Januszkiewicz K."/>
            <person name="Wedrychowicz H."/>
        </authorList>
    </citation>
    <scope>NUCLEOTIDE SEQUENCE [LARGE SCALE GENOMIC DNA]</scope>
    <source>
        <strain evidence="9 10">DSM 24787</strain>
    </source>
</reference>
<keyword evidence="3" id="KW-0378">Hydrolase</keyword>
<evidence type="ECO:0000259" key="7">
    <source>
        <dbReference type="Pfam" id="PF01408"/>
    </source>
</evidence>
<dbReference type="Proteomes" id="UP000185003">
    <property type="component" value="Unassembled WGS sequence"/>
</dbReference>
<keyword evidence="4" id="KW-0520">NAD</keyword>
<comment type="similarity">
    <text evidence="2">Belongs to the Gfo/Idh/MocA family. Glycosyl hydrolase 109 subfamily.</text>
</comment>
<evidence type="ECO:0000256" key="2">
    <source>
        <dbReference type="ARBA" id="ARBA00009329"/>
    </source>
</evidence>
<dbReference type="GO" id="GO:0016798">
    <property type="term" value="F:hydrolase activity, acting on glycosyl bonds"/>
    <property type="evidence" value="ECO:0007669"/>
    <property type="project" value="UniProtKB-KW"/>
</dbReference>
<organism evidence="9 10">
    <name type="scientific">Chitinophaga niabensis</name>
    <dbReference type="NCBI Taxonomy" id="536979"/>
    <lineage>
        <taxon>Bacteria</taxon>
        <taxon>Pseudomonadati</taxon>
        <taxon>Bacteroidota</taxon>
        <taxon>Chitinophagia</taxon>
        <taxon>Chitinophagales</taxon>
        <taxon>Chitinophagaceae</taxon>
        <taxon>Chitinophaga</taxon>
    </lineage>
</organism>
<feature type="domain" description="Glycosyl hydrolase 109 C-terminal" evidence="8">
    <location>
        <begin position="179"/>
        <end position="362"/>
    </location>
</feature>
<sequence>MNKHLHRRKFIRNSVAAGVGLSLLNSPAMLFAAEKKEKVRVGLIGVGARGIDHLDLCLRRSDVDVVAIADPDTDYAIPKCRDLIQKHYGAKRKVAEYTNGPEDFRNLLKRSDIDAVIIASPWEWHSIQAIAAMRAGKTPAVEVCGAADIQECWELVNTSEATGIPLFGMENVNYRRDVLAVLNMVRQGLFGELLHLQGGYQHDLRAVKFNDGKQLYGGGVEFGEKGLSEAKWRTNHSVHRNGDLYPTHGLGPVNNMINVNRGNRLLSLTSVATKSRGLHKYIVEHPQGGPNHPNAKVEFKLGDVVSTLIKTNNGETILLSHDTNLPRPYSLNFRVQGTNGLWMDDFDSIHIEGKSKAHTWEKAGEPNDASSYMAKYDHPLWKKYANDASGAGHGGMDWFVINSFIESIKRGTPYQMDVYDLATWYAITPLSEQSIQEGGTVQYIPDFTRGRWINRKPNFALDGEY</sequence>
<proteinExistence type="inferred from homology"/>
<dbReference type="SUPFAM" id="SSF51735">
    <property type="entry name" value="NAD(P)-binding Rossmann-fold domains"/>
    <property type="match status" value="1"/>
</dbReference>
<gene>
    <name evidence="9" type="ORF">SAMN04488055_5704</name>
</gene>
<evidence type="ECO:0000256" key="3">
    <source>
        <dbReference type="ARBA" id="ARBA00022801"/>
    </source>
</evidence>
<keyword evidence="10" id="KW-1185">Reference proteome</keyword>
<dbReference type="InterPro" id="IPR000683">
    <property type="entry name" value="Gfo/Idh/MocA-like_OxRdtase_N"/>
</dbReference>
<dbReference type="InterPro" id="IPR006311">
    <property type="entry name" value="TAT_signal"/>
</dbReference>
<dbReference type="InterPro" id="IPR049303">
    <property type="entry name" value="Glyco_hydro_109_C"/>
</dbReference>
<keyword evidence="6" id="KW-0732">Signal</keyword>
<dbReference type="PANTHER" id="PTHR43818:SF1">
    <property type="entry name" value="GLYCOSYL HYDROLASE FAMILY 109 PROTEIN"/>
    <property type="match status" value="1"/>
</dbReference>
<dbReference type="Pfam" id="PF01408">
    <property type="entry name" value="GFO_IDH_MocA"/>
    <property type="match status" value="1"/>
</dbReference>
<dbReference type="Gene3D" id="3.30.360.10">
    <property type="entry name" value="Dihydrodipicolinate Reductase, domain 2"/>
    <property type="match status" value="1"/>
</dbReference>
<accession>A0A1N6KEJ2</accession>
<evidence type="ECO:0000256" key="6">
    <source>
        <dbReference type="SAM" id="SignalP"/>
    </source>
</evidence>
<dbReference type="AlphaFoldDB" id="A0A1N6KEJ2"/>
<evidence type="ECO:0000256" key="4">
    <source>
        <dbReference type="ARBA" id="ARBA00023027"/>
    </source>
</evidence>
<comment type="cofactor">
    <cofactor evidence="1">
        <name>NAD(+)</name>
        <dbReference type="ChEBI" id="CHEBI:57540"/>
    </cofactor>
</comment>
<keyword evidence="5" id="KW-0326">Glycosidase</keyword>